<name>A0A4S3JU63_9EURO</name>
<feature type="compositionally biased region" description="Low complexity" evidence="1">
    <location>
        <begin position="10"/>
        <end position="19"/>
    </location>
</feature>
<sequence>MAATLYRLAASSLSSQDQAHSSRKSALNLPPLSKGGKALGKRAQR</sequence>
<dbReference type="VEuPathDB" id="FungiDB:EYZ11_002130"/>
<protein>
    <submittedName>
        <fullName evidence="2">Uncharacterized protein</fullName>
    </submittedName>
</protein>
<gene>
    <name evidence="2" type="ORF">EYZ11_002130</name>
</gene>
<evidence type="ECO:0000256" key="1">
    <source>
        <dbReference type="SAM" id="MobiDB-lite"/>
    </source>
</evidence>
<reference evidence="2 3" key="1">
    <citation type="submission" date="2019-03" db="EMBL/GenBank/DDBJ databases">
        <title>The genome sequence of a newly discovered highly antifungal drug resistant Aspergillus species, Aspergillus tanneri NIH 1004.</title>
        <authorList>
            <person name="Mounaud S."/>
            <person name="Singh I."/>
            <person name="Joardar V."/>
            <person name="Pakala S."/>
            <person name="Pakala S."/>
            <person name="Venepally P."/>
            <person name="Hoover J."/>
            <person name="Nierman W."/>
            <person name="Chung J."/>
            <person name="Losada L."/>
        </authorList>
    </citation>
    <scope>NUCLEOTIDE SEQUENCE [LARGE SCALE GENOMIC DNA]</scope>
    <source>
        <strain evidence="2 3">NIH1004</strain>
    </source>
</reference>
<proteinExistence type="predicted"/>
<evidence type="ECO:0000313" key="2">
    <source>
        <dbReference type="EMBL" id="THC98411.1"/>
    </source>
</evidence>
<accession>A0A4S3JU63</accession>
<dbReference type="EMBL" id="SOSA01000045">
    <property type="protein sequence ID" value="THC98411.1"/>
    <property type="molecule type" value="Genomic_DNA"/>
</dbReference>
<comment type="caution">
    <text evidence="2">The sequence shown here is derived from an EMBL/GenBank/DDBJ whole genome shotgun (WGS) entry which is preliminary data.</text>
</comment>
<organism evidence="2 3">
    <name type="scientific">Aspergillus tanneri</name>
    <dbReference type="NCBI Taxonomy" id="1220188"/>
    <lineage>
        <taxon>Eukaryota</taxon>
        <taxon>Fungi</taxon>
        <taxon>Dikarya</taxon>
        <taxon>Ascomycota</taxon>
        <taxon>Pezizomycotina</taxon>
        <taxon>Eurotiomycetes</taxon>
        <taxon>Eurotiomycetidae</taxon>
        <taxon>Eurotiales</taxon>
        <taxon>Aspergillaceae</taxon>
        <taxon>Aspergillus</taxon>
        <taxon>Aspergillus subgen. Circumdati</taxon>
    </lineage>
</organism>
<evidence type="ECO:0000313" key="3">
    <source>
        <dbReference type="Proteomes" id="UP000308092"/>
    </source>
</evidence>
<dbReference type="AlphaFoldDB" id="A0A4S3JU63"/>
<feature type="region of interest" description="Disordered" evidence="1">
    <location>
        <begin position="10"/>
        <end position="45"/>
    </location>
</feature>
<keyword evidence="3" id="KW-1185">Reference proteome</keyword>
<dbReference type="Proteomes" id="UP000308092">
    <property type="component" value="Unassembled WGS sequence"/>
</dbReference>